<name>A0A7T8JUJ1_CALRO</name>
<organism evidence="2 4">
    <name type="scientific">Caligus rogercresseyi</name>
    <name type="common">Sea louse</name>
    <dbReference type="NCBI Taxonomy" id="217165"/>
    <lineage>
        <taxon>Eukaryota</taxon>
        <taxon>Metazoa</taxon>
        <taxon>Ecdysozoa</taxon>
        <taxon>Arthropoda</taxon>
        <taxon>Crustacea</taxon>
        <taxon>Multicrustacea</taxon>
        <taxon>Hexanauplia</taxon>
        <taxon>Copepoda</taxon>
        <taxon>Siphonostomatoida</taxon>
        <taxon>Caligidae</taxon>
        <taxon>Caligus</taxon>
    </lineage>
</organism>
<sequence>MLTSSLSFSSFVPGSSHGPLKPSLKKPYLGERGSVTSEGSAKHVKLSIGGEQTAV</sequence>
<dbReference type="OrthoDB" id="6420920at2759"/>
<evidence type="ECO:0000313" key="4">
    <source>
        <dbReference type="Proteomes" id="UP000595437"/>
    </source>
</evidence>
<dbReference type="EMBL" id="CP045907">
    <property type="protein sequence ID" value="QQP35558.1"/>
    <property type="molecule type" value="Genomic_DNA"/>
</dbReference>
<proteinExistence type="predicted"/>
<keyword evidence="4" id="KW-1185">Reference proteome</keyword>
<dbReference type="EMBL" id="CP045907">
    <property type="protein sequence ID" value="QQP35559.1"/>
    <property type="molecule type" value="Genomic_DNA"/>
</dbReference>
<gene>
    <name evidence="2" type="ORF">FKW44_023822</name>
    <name evidence="3" type="ORF">FKW44_023823</name>
</gene>
<evidence type="ECO:0000256" key="1">
    <source>
        <dbReference type="SAM" id="MobiDB-lite"/>
    </source>
</evidence>
<protein>
    <submittedName>
        <fullName evidence="2">LOC101900818</fullName>
    </submittedName>
</protein>
<evidence type="ECO:0000313" key="2">
    <source>
        <dbReference type="EMBL" id="QQP35558.1"/>
    </source>
</evidence>
<dbReference type="Proteomes" id="UP000595437">
    <property type="component" value="Chromosome 18"/>
</dbReference>
<accession>A0A7T8JUJ1</accession>
<reference evidence="2" key="2">
    <citation type="journal article" name="Sci. Data">
        <title>Chromosome-scale genome assembly of the sea louse Caligus rogercresseyi by SMRT sequencing and Hi-C analysis.</title>
        <authorList>
            <person name="Gallardo-Escarate C."/>
            <person name="Valenzuela-Munoz V."/>
            <person name="Nunez-Acuna G."/>
            <person name="Valenzuela-Miranda D."/>
            <person name="Goncalves A.T."/>
            <person name="Escobar-Sepulveda H."/>
            <person name="Liachko I."/>
            <person name="Nelson B."/>
            <person name="Roberts S."/>
            <person name="Warren W."/>
        </authorList>
    </citation>
    <scope>NUCLEOTIDE SEQUENCE</scope>
    <source>
        <tissue evidence="2">Whole tissue</tissue>
    </source>
</reference>
<feature type="compositionally biased region" description="Low complexity" evidence="1">
    <location>
        <begin position="1"/>
        <end position="19"/>
    </location>
</feature>
<feature type="region of interest" description="Disordered" evidence="1">
    <location>
        <begin position="1"/>
        <end position="55"/>
    </location>
</feature>
<reference evidence="4" key="1">
    <citation type="submission" date="2021-01" db="EMBL/GenBank/DDBJ databases">
        <title>Caligus Genome Assembly.</title>
        <authorList>
            <person name="Gallardo-Escarate C."/>
        </authorList>
    </citation>
    <scope>NUCLEOTIDE SEQUENCE [LARGE SCALE GENOMIC DNA]</scope>
</reference>
<dbReference type="AlphaFoldDB" id="A0A7T8JUJ1"/>
<evidence type="ECO:0000313" key="3">
    <source>
        <dbReference type="EMBL" id="QQP35559.1"/>
    </source>
</evidence>